<gene>
    <name evidence="1" type="ORF">HYH03_012216</name>
</gene>
<keyword evidence="2" id="KW-1185">Reference proteome</keyword>
<dbReference type="Proteomes" id="UP000612055">
    <property type="component" value="Unassembled WGS sequence"/>
</dbReference>
<dbReference type="AlphaFoldDB" id="A0A836BU52"/>
<reference evidence="1" key="1">
    <citation type="journal article" date="2020" name="bioRxiv">
        <title>Comparative genomics of Chlamydomonas.</title>
        <authorList>
            <person name="Craig R.J."/>
            <person name="Hasan A.R."/>
            <person name="Ness R.W."/>
            <person name="Keightley P.D."/>
        </authorList>
    </citation>
    <scope>NUCLEOTIDE SEQUENCE</scope>
    <source>
        <strain evidence="1">CCAP 11/70</strain>
    </source>
</reference>
<comment type="caution">
    <text evidence="1">The sequence shown here is derived from an EMBL/GenBank/DDBJ whole genome shotgun (WGS) entry which is preliminary data.</text>
</comment>
<dbReference type="OrthoDB" id="549416at2759"/>
<dbReference type="EMBL" id="JAEHOE010000075">
    <property type="protein sequence ID" value="KAG2489191.1"/>
    <property type="molecule type" value="Genomic_DNA"/>
</dbReference>
<evidence type="ECO:0000313" key="2">
    <source>
        <dbReference type="Proteomes" id="UP000612055"/>
    </source>
</evidence>
<accession>A0A836BU52</accession>
<evidence type="ECO:0000313" key="1">
    <source>
        <dbReference type="EMBL" id="KAG2489191.1"/>
    </source>
</evidence>
<name>A0A836BU52_9CHLO</name>
<sequence length="455" mass="50622">MRGAIRQLLRGMIRGLSIKGQRRQPVEIAFYVTILNMARPLIHNFVAMNLGGPSLSKTCRDRVLHAWFRIGALEPNLWKVFALMATLGLQRVPLIMSEDATAAAVHTDVVLREGKYLVYGLNGRVLEVTCLEDLIDGINTRGLAKSFYEFMAVSVAPHGIYLPAEVLAIDNTKETINDSVIKGELEADGRGRGGQRGLQHGPLWRPCGCVQPVVLTIDHMHIGWRLRRLFLDPGRFMKMGPYLINSGILRTLSKRGVIGLTGAVRAVTTTHDALRGQGPSIDGSFYGTYLYVTFMHYFLRISHLTDLPLRDIDVPYGPDTMRLLGVARRPGAPADPRLCAEEGPEEEEEGRDCVDGRFFGQDVREEVKRLTLEEQDRLSEDDYVAVLEELRGRTVMRVGLVEAMSRITSGKKKGLETATRMEIQRRDRCGTCCRIAAHANPTSGGAPSTLCRLWA</sequence>
<protein>
    <submittedName>
        <fullName evidence="1">Uncharacterized protein</fullName>
    </submittedName>
</protein>
<proteinExistence type="predicted"/>
<organism evidence="1 2">
    <name type="scientific">Edaphochlamys debaryana</name>
    <dbReference type="NCBI Taxonomy" id="47281"/>
    <lineage>
        <taxon>Eukaryota</taxon>
        <taxon>Viridiplantae</taxon>
        <taxon>Chlorophyta</taxon>
        <taxon>core chlorophytes</taxon>
        <taxon>Chlorophyceae</taxon>
        <taxon>CS clade</taxon>
        <taxon>Chlamydomonadales</taxon>
        <taxon>Chlamydomonadales incertae sedis</taxon>
        <taxon>Edaphochlamys</taxon>
    </lineage>
</organism>